<feature type="domain" description="Tox-PL" evidence="2">
    <location>
        <begin position="293"/>
        <end position="403"/>
    </location>
</feature>
<feature type="region of interest" description="Disordered" evidence="1">
    <location>
        <begin position="25"/>
        <end position="118"/>
    </location>
</feature>
<dbReference type="InterPro" id="IPR028908">
    <property type="entry name" value="Tox-PL_dom"/>
</dbReference>
<proteinExistence type="predicted"/>
<protein>
    <submittedName>
        <fullName evidence="3">Toxin glutamine deamidase domain-containing protein</fullName>
    </submittedName>
</protein>
<sequence length="428" mass="44234">MFRESLPEGRYNPLIAEGVRWRDYEQAAESAPEPVVQDPTALEPATPDPLTPESGVQGSTVPGQVMPESGVQGSTVPGQVMPESGVQGSTVPGQVMPESGVQGSAVPGHATPEPAGSEPAVVELAGSEVAVQDSAASGLAASRSGVQGGAAPDSALQSAVHDSVAPGPATPEAAVEALAGVEFAGVEFAGRDPAVRDPAATEIAGFEPGVRDPAASATGVHDPDWFDLPNRPPRLADCRPYGVPGGLARTDPQAEFDLLQALPPGIRFADPRGTWVRLVNGMGAAEDPFRASNAADCALAVVSTWHGEPVVAAPRQPEYDPVGRPLLRGETGGTARIERWLGQRMECVGQGRQAYAVIARRLAEAGHGASAVIVVRWPAGGSHAWNAVNADGEVIWIDAQRGHMAVEPPYESVTGVFCAIVDRRGEQG</sequence>
<dbReference type="Proteomes" id="UP001597368">
    <property type="component" value="Unassembled WGS sequence"/>
</dbReference>
<organism evidence="3 4">
    <name type="scientific">Nonomuraea mangrovi</name>
    <dbReference type="NCBI Taxonomy" id="2316207"/>
    <lineage>
        <taxon>Bacteria</taxon>
        <taxon>Bacillati</taxon>
        <taxon>Actinomycetota</taxon>
        <taxon>Actinomycetes</taxon>
        <taxon>Streptosporangiales</taxon>
        <taxon>Streptosporangiaceae</taxon>
        <taxon>Nonomuraea</taxon>
    </lineage>
</organism>
<name>A0ABW4T5R9_9ACTN</name>
<dbReference type="RefSeq" id="WP_379576875.1">
    <property type="nucleotide sequence ID" value="NZ_JBHUFV010000050.1"/>
</dbReference>
<gene>
    <name evidence="3" type="ORF">ACFSKW_34150</name>
</gene>
<evidence type="ECO:0000259" key="2">
    <source>
        <dbReference type="Pfam" id="PF15644"/>
    </source>
</evidence>
<comment type="caution">
    <text evidence="3">The sequence shown here is derived from an EMBL/GenBank/DDBJ whole genome shotgun (WGS) entry which is preliminary data.</text>
</comment>
<accession>A0ABW4T5R9</accession>
<reference evidence="4" key="1">
    <citation type="journal article" date="2019" name="Int. J. Syst. Evol. Microbiol.">
        <title>The Global Catalogue of Microorganisms (GCM) 10K type strain sequencing project: providing services to taxonomists for standard genome sequencing and annotation.</title>
        <authorList>
            <consortium name="The Broad Institute Genomics Platform"/>
            <consortium name="The Broad Institute Genome Sequencing Center for Infectious Disease"/>
            <person name="Wu L."/>
            <person name="Ma J."/>
        </authorList>
    </citation>
    <scope>NUCLEOTIDE SEQUENCE [LARGE SCALE GENOMIC DNA]</scope>
    <source>
        <strain evidence="4">ICMP 6774ER</strain>
    </source>
</reference>
<evidence type="ECO:0000313" key="3">
    <source>
        <dbReference type="EMBL" id="MFD1936529.1"/>
    </source>
</evidence>
<evidence type="ECO:0000256" key="1">
    <source>
        <dbReference type="SAM" id="MobiDB-lite"/>
    </source>
</evidence>
<dbReference type="EMBL" id="JBHUFV010000050">
    <property type="protein sequence ID" value="MFD1936529.1"/>
    <property type="molecule type" value="Genomic_DNA"/>
</dbReference>
<evidence type="ECO:0000313" key="4">
    <source>
        <dbReference type="Proteomes" id="UP001597368"/>
    </source>
</evidence>
<keyword evidence="4" id="KW-1185">Reference proteome</keyword>
<dbReference type="Pfam" id="PF15644">
    <property type="entry name" value="Gln_amidase"/>
    <property type="match status" value="1"/>
</dbReference>